<dbReference type="PANTHER" id="PTHR46031">
    <property type="match status" value="1"/>
</dbReference>
<dbReference type="InterPro" id="IPR014720">
    <property type="entry name" value="dsRBD_dom"/>
</dbReference>
<dbReference type="SMART" id="SM00358">
    <property type="entry name" value="DSRM"/>
    <property type="match status" value="3"/>
</dbReference>
<feature type="domain" description="DRBM" evidence="5">
    <location>
        <begin position="166"/>
        <end position="235"/>
    </location>
</feature>
<evidence type="ECO:0000259" key="5">
    <source>
        <dbReference type="PROSITE" id="PS50137"/>
    </source>
</evidence>
<dbReference type="EMBL" id="OZ021739">
    <property type="protein sequence ID" value="CAK9322514.1"/>
    <property type="molecule type" value="Genomic_DNA"/>
</dbReference>
<dbReference type="CDD" id="cd10845">
    <property type="entry name" value="DSRM_RNAse_III_family"/>
    <property type="match status" value="1"/>
</dbReference>
<dbReference type="SUPFAM" id="SSF54768">
    <property type="entry name" value="dsRNA-binding domain-like"/>
    <property type="match status" value="3"/>
</dbReference>
<feature type="compositionally biased region" description="Pro residues" evidence="4">
    <location>
        <begin position="72"/>
        <end position="93"/>
    </location>
</feature>
<dbReference type="Pfam" id="PF00035">
    <property type="entry name" value="dsrm"/>
    <property type="match status" value="3"/>
</dbReference>
<proteinExistence type="predicted"/>
<keyword evidence="1" id="KW-0677">Repeat</keyword>
<organism evidence="6 7">
    <name type="scientific">Citrullus colocynthis</name>
    <name type="common">colocynth</name>
    <dbReference type="NCBI Taxonomy" id="252529"/>
    <lineage>
        <taxon>Eukaryota</taxon>
        <taxon>Viridiplantae</taxon>
        <taxon>Streptophyta</taxon>
        <taxon>Embryophyta</taxon>
        <taxon>Tracheophyta</taxon>
        <taxon>Spermatophyta</taxon>
        <taxon>Magnoliopsida</taxon>
        <taxon>eudicotyledons</taxon>
        <taxon>Gunneridae</taxon>
        <taxon>Pentapetalae</taxon>
        <taxon>rosids</taxon>
        <taxon>fabids</taxon>
        <taxon>Cucurbitales</taxon>
        <taxon>Cucurbitaceae</taxon>
        <taxon>Benincaseae</taxon>
        <taxon>Citrullus</taxon>
    </lineage>
</organism>
<dbReference type="Gene3D" id="3.30.160.20">
    <property type="match status" value="3"/>
</dbReference>
<accession>A0ABP0YPR9</accession>
<protein>
    <recommendedName>
        <fullName evidence="5">DRBM domain-containing protein</fullName>
    </recommendedName>
</protein>
<dbReference type="PROSITE" id="PS50137">
    <property type="entry name" value="DS_RBD"/>
    <property type="match status" value="3"/>
</dbReference>
<feature type="domain" description="DRBM" evidence="5">
    <location>
        <begin position="1"/>
        <end position="70"/>
    </location>
</feature>
<dbReference type="InterPro" id="IPR044450">
    <property type="entry name" value="AtDRB-like_DSRM_1"/>
</dbReference>
<dbReference type="Proteomes" id="UP001642487">
    <property type="component" value="Chromosome 5"/>
</dbReference>
<feature type="domain" description="DRBM" evidence="5">
    <location>
        <begin position="244"/>
        <end position="312"/>
    </location>
</feature>
<evidence type="ECO:0000313" key="6">
    <source>
        <dbReference type="EMBL" id="CAK9322514.1"/>
    </source>
</evidence>
<keyword evidence="2 3" id="KW-0694">RNA-binding</keyword>
<evidence type="ECO:0000256" key="1">
    <source>
        <dbReference type="ARBA" id="ARBA00022737"/>
    </source>
</evidence>
<evidence type="ECO:0000256" key="2">
    <source>
        <dbReference type="ARBA" id="ARBA00022884"/>
    </source>
</evidence>
<evidence type="ECO:0000256" key="3">
    <source>
        <dbReference type="PROSITE-ProRule" id="PRU00266"/>
    </source>
</evidence>
<gene>
    <name evidence="6" type="ORF">CITCOLO1_LOCUS14664</name>
</gene>
<evidence type="ECO:0000256" key="4">
    <source>
        <dbReference type="SAM" id="MobiDB-lite"/>
    </source>
</evidence>
<dbReference type="CDD" id="cd19907">
    <property type="entry name" value="DSRM_AtDRB-like_rpt1"/>
    <property type="match status" value="1"/>
</dbReference>
<sequence>MFKTKLQELCHRKSYKLPEYSVVKQGQDHDPRFEATVTVDGKQFCSSVPSKSSKQAQNDAAKLAFDFFSLPSPQPPPPPPEQLCPPPVLPESSPPPRLVPCIPPFPHPSLHISSFPQPSLPSQFGSSGAITNLDNTITSPKRPEVKLGVTNESSELEEPTKGTQHLCKNKLQNFAQKRSLTLPTYTCERDGPPHASRFRCKVEIDGKTYESPEFHGTLKDAENAVAKVALMSLCQDGAQEDSGLYKSLLQEMAQKGGLGLPTYSTSQSGEVHVPVFVSTVKVGEESFEGKPSRTKKQAEMSAAKVAYFTIKEGKIASPRERASQVISSSLQSNVSTDQELQVISSPVISYPSMSIEKQLNDGGSQSISTRKRAPSCDLGIEVSRDIAISSHDVAQPGESNDFVSNLVSKLEAGKSSSSKRVFVCPRQPNMKFPEDSTVLPISDDQWVAFSVSTGNSQ</sequence>
<dbReference type="PANTHER" id="PTHR46031:SF16">
    <property type="entry name" value="DOUBLE-STRANDED RNA-BINDING PROTEIN 4"/>
    <property type="match status" value="1"/>
</dbReference>
<keyword evidence="7" id="KW-1185">Reference proteome</keyword>
<reference evidence="6 7" key="1">
    <citation type="submission" date="2024-03" db="EMBL/GenBank/DDBJ databases">
        <authorList>
            <person name="Gkanogiannis A."/>
            <person name="Becerra Lopez-Lavalle L."/>
        </authorList>
    </citation>
    <scope>NUCLEOTIDE SEQUENCE [LARGE SCALE GENOMIC DNA]</scope>
</reference>
<evidence type="ECO:0000313" key="7">
    <source>
        <dbReference type="Proteomes" id="UP001642487"/>
    </source>
</evidence>
<name>A0ABP0YPR9_9ROSI</name>
<feature type="region of interest" description="Disordered" evidence="4">
    <location>
        <begin position="67"/>
        <end position="93"/>
    </location>
</feature>